<feature type="coiled-coil region" evidence="1">
    <location>
        <begin position="59"/>
        <end position="96"/>
    </location>
</feature>
<keyword evidence="2" id="KW-0472">Membrane</keyword>
<dbReference type="OrthoDB" id="1725810at2"/>
<keyword evidence="2" id="KW-1133">Transmembrane helix</keyword>
<protein>
    <submittedName>
        <fullName evidence="3">Type IV pilus assembly protein PilN</fullName>
    </submittedName>
</protein>
<dbReference type="AlphaFoldDB" id="A0A1W1VZ42"/>
<gene>
    <name evidence="3" type="ORF">SAMN00808754_2439</name>
</gene>
<organism evidence="3 4">
    <name type="scientific">Thermanaeromonas toyohensis ToBE</name>
    <dbReference type="NCBI Taxonomy" id="698762"/>
    <lineage>
        <taxon>Bacteria</taxon>
        <taxon>Bacillati</taxon>
        <taxon>Bacillota</taxon>
        <taxon>Clostridia</taxon>
        <taxon>Neomoorellales</taxon>
        <taxon>Neomoorellaceae</taxon>
        <taxon>Thermanaeromonas</taxon>
    </lineage>
</organism>
<dbReference type="Pfam" id="PF05137">
    <property type="entry name" value="PilN"/>
    <property type="match status" value="1"/>
</dbReference>
<dbReference type="PANTHER" id="PTHR40278">
    <property type="entry name" value="DNA UTILIZATION PROTEIN HOFN"/>
    <property type="match status" value="1"/>
</dbReference>
<feature type="transmembrane region" description="Helical" evidence="2">
    <location>
        <begin position="31"/>
        <end position="56"/>
    </location>
</feature>
<dbReference type="EMBL" id="LT838272">
    <property type="protein sequence ID" value="SMB98606.1"/>
    <property type="molecule type" value="Genomic_DNA"/>
</dbReference>
<evidence type="ECO:0000256" key="2">
    <source>
        <dbReference type="SAM" id="Phobius"/>
    </source>
</evidence>
<evidence type="ECO:0000256" key="1">
    <source>
        <dbReference type="SAM" id="Coils"/>
    </source>
</evidence>
<sequence>MGRQLDTIKINLLPPEVQPYRPSLFFKERKLVVAVSLALVFLLLYFFLLGHTWLILKRLETLRAQLNFYQLQEEEALKVQQRIDSLRQQKAELERLMQGRQKWSEFLLALGAALPREVWITKLEVTPNREIILTGRAYNLAAVGDCLVALQSLAFLQDVKLQSVQAAAEDKMLLEFNIKALLKQPYTH</sequence>
<accession>A0A1W1VZ42</accession>
<dbReference type="PANTHER" id="PTHR40278:SF1">
    <property type="entry name" value="DNA UTILIZATION PROTEIN HOFN"/>
    <property type="match status" value="1"/>
</dbReference>
<dbReference type="RefSeq" id="WP_084665984.1">
    <property type="nucleotide sequence ID" value="NZ_LT838272.1"/>
</dbReference>
<keyword evidence="2" id="KW-0812">Transmembrane</keyword>
<dbReference type="InterPro" id="IPR052534">
    <property type="entry name" value="Extracell_DNA_Util/SecSys_Comp"/>
</dbReference>
<keyword evidence="1" id="KW-0175">Coiled coil</keyword>
<evidence type="ECO:0000313" key="4">
    <source>
        <dbReference type="Proteomes" id="UP000192569"/>
    </source>
</evidence>
<dbReference type="InterPro" id="IPR007813">
    <property type="entry name" value="PilN"/>
</dbReference>
<keyword evidence="4" id="KW-1185">Reference proteome</keyword>
<reference evidence="3 4" key="1">
    <citation type="submission" date="2017-04" db="EMBL/GenBank/DDBJ databases">
        <authorList>
            <person name="Afonso C.L."/>
            <person name="Miller P.J."/>
            <person name="Scott M.A."/>
            <person name="Spackman E."/>
            <person name="Goraichik I."/>
            <person name="Dimitrov K.M."/>
            <person name="Suarez D.L."/>
            <person name="Swayne D.E."/>
        </authorList>
    </citation>
    <scope>NUCLEOTIDE SEQUENCE [LARGE SCALE GENOMIC DNA]</scope>
    <source>
        <strain evidence="3 4">ToBE</strain>
    </source>
</reference>
<name>A0A1W1VZ42_9FIRM</name>
<evidence type="ECO:0000313" key="3">
    <source>
        <dbReference type="EMBL" id="SMB98606.1"/>
    </source>
</evidence>
<dbReference type="STRING" id="698762.SAMN00808754_2439"/>
<dbReference type="Proteomes" id="UP000192569">
    <property type="component" value="Chromosome I"/>
</dbReference>
<proteinExistence type="predicted"/>